<evidence type="ECO:0000313" key="2">
    <source>
        <dbReference type="EMBL" id="RUA22364.1"/>
    </source>
</evidence>
<dbReference type="EMBL" id="RXHI01000018">
    <property type="protein sequence ID" value="RUA22364.1"/>
    <property type="molecule type" value="Genomic_DNA"/>
</dbReference>
<gene>
    <name evidence="2" type="ORF">DSL92_06205</name>
</gene>
<accession>A0A432JIY9</accession>
<name>A0A432JIY9_9GAMM</name>
<keyword evidence="1" id="KW-0472">Membrane</keyword>
<sequence>MVISPDHYSRAAGTFSLYSPVSWVGITVAKPSGNVINFGYATDILVDTITQPGVPGAIFVFLLLNLVFIGLVSLTISTVDFDVIGKNRSFSGSCGSDGTIRQNHQALWHDGEFRSTAAKAVGCHHGGHRCHPATIFRVLTAALIGSSALRE</sequence>
<protein>
    <submittedName>
        <fullName evidence="2">Uncharacterized protein</fullName>
    </submittedName>
</protein>
<evidence type="ECO:0000256" key="1">
    <source>
        <dbReference type="SAM" id="Phobius"/>
    </source>
</evidence>
<organism evidence="2">
    <name type="scientific">Billgrantia gudaonensis</name>
    <dbReference type="NCBI Taxonomy" id="376427"/>
    <lineage>
        <taxon>Bacteria</taxon>
        <taxon>Pseudomonadati</taxon>
        <taxon>Pseudomonadota</taxon>
        <taxon>Gammaproteobacteria</taxon>
        <taxon>Oceanospirillales</taxon>
        <taxon>Halomonadaceae</taxon>
        <taxon>Billgrantia</taxon>
    </lineage>
</organism>
<keyword evidence="1" id="KW-1133">Transmembrane helix</keyword>
<comment type="caution">
    <text evidence="2">The sequence shown here is derived from an EMBL/GenBank/DDBJ whole genome shotgun (WGS) entry which is preliminary data.</text>
</comment>
<feature type="transmembrane region" description="Helical" evidence="1">
    <location>
        <begin position="57"/>
        <end position="79"/>
    </location>
</feature>
<keyword evidence="1" id="KW-0812">Transmembrane</keyword>
<proteinExistence type="predicted"/>
<dbReference type="AlphaFoldDB" id="A0A432JIY9"/>
<reference evidence="2" key="1">
    <citation type="submission" date="2018-12" db="EMBL/GenBank/DDBJ databases">
        <authorList>
            <person name="Jadhav K."/>
            <person name="Kushwaha B."/>
            <person name="Jadhav I."/>
        </authorList>
    </citation>
    <scope>NUCLEOTIDE SEQUENCE [LARGE SCALE GENOMIC DNA]</scope>
    <source>
        <strain evidence="2">SBS 10</strain>
    </source>
</reference>